<evidence type="ECO:0000256" key="1">
    <source>
        <dbReference type="ARBA" id="ARBA00004917"/>
    </source>
</evidence>
<reference evidence="9 11" key="1">
    <citation type="submission" date="2015-09" db="EMBL/GenBank/DDBJ databases">
        <title>Draft genome sequence of Hydrogenibacillus schlegelii DSM 2000.</title>
        <authorList>
            <person name="Hemp J."/>
        </authorList>
    </citation>
    <scope>NUCLEOTIDE SEQUENCE [LARGE SCALE GENOMIC DNA]</scope>
    <source>
        <strain evidence="9 11">MA 48</strain>
    </source>
</reference>
<evidence type="ECO:0000256" key="2">
    <source>
        <dbReference type="ARBA" id="ARBA00007424"/>
    </source>
</evidence>
<comment type="subunit">
    <text evidence="8">Forms an icosahedral capsid composed of 60 subunits, arranged as a dodecamer of pentamers.</text>
</comment>
<accession>A0A132N987</accession>
<dbReference type="InterPro" id="IPR036467">
    <property type="entry name" value="LS/RS_sf"/>
</dbReference>
<evidence type="ECO:0000256" key="7">
    <source>
        <dbReference type="ARBA" id="ARBA00072606"/>
    </source>
</evidence>
<evidence type="ECO:0000313" key="11">
    <source>
        <dbReference type="Proteomes" id="UP000243024"/>
    </source>
</evidence>
<dbReference type="GO" id="GO:0009231">
    <property type="term" value="P:riboflavin biosynthetic process"/>
    <property type="evidence" value="ECO:0007669"/>
    <property type="project" value="UniProtKB-UniRule"/>
</dbReference>
<evidence type="ECO:0000256" key="8">
    <source>
        <dbReference type="HAMAP-Rule" id="MF_00178"/>
    </source>
</evidence>
<dbReference type="InterPro" id="IPR002180">
    <property type="entry name" value="LS/RS"/>
</dbReference>
<feature type="binding site" evidence="8">
    <location>
        <begin position="85"/>
        <end position="86"/>
    </location>
    <ligand>
        <name>(2S)-2-hydroxy-3-oxobutyl phosphate</name>
        <dbReference type="ChEBI" id="CHEBI:58830"/>
    </ligand>
</feature>
<dbReference type="InterPro" id="IPR034964">
    <property type="entry name" value="LS"/>
</dbReference>
<dbReference type="STRING" id="1484.SA87_06875"/>
<reference evidence="10 12" key="2">
    <citation type="submission" date="2017-08" db="EMBL/GenBank/DDBJ databases">
        <title>Burning lignite coal seam in the remote Altai Mountains harbors a hydrogen-driven thermophilic microbial community.</title>
        <authorList>
            <person name="Kadnikov V.V."/>
            <person name="Mardanov A.V."/>
            <person name="Ivasenko D."/>
            <person name="Beletsky A.V."/>
            <person name="Karnachuk O.V."/>
            <person name="Ravin N.V."/>
        </authorList>
    </citation>
    <scope>NUCLEOTIDE SEQUENCE [LARGE SCALE GENOMIC DNA]</scope>
    <source>
        <strain evidence="10">AL33</strain>
    </source>
</reference>
<dbReference type="OrthoDB" id="9809709at2"/>
<dbReference type="Pfam" id="PF00885">
    <property type="entry name" value="DMRL_synthase"/>
    <property type="match status" value="1"/>
</dbReference>
<protein>
    <recommendedName>
        <fullName evidence="7 8">6,7-dimethyl-8-ribityllumazine synthase</fullName>
        <shortName evidence="8">DMRL synthase</shortName>
        <shortName evidence="8">LS</shortName>
        <shortName evidence="8">Lumazine synthase</shortName>
        <ecNumber evidence="3 8">2.5.1.78</ecNumber>
    </recommendedName>
</protein>
<comment type="similarity">
    <text evidence="2 8">Belongs to the DMRL synthase family.</text>
</comment>
<keyword evidence="11" id="KW-1185">Reference proteome</keyword>
<evidence type="ECO:0000256" key="5">
    <source>
        <dbReference type="ARBA" id="ARBA00022679"/>
    </source>
</evidence>
<dbReference type="AlphaFoldDB" id="A0A132N987"/>
<organism evidence="10 12">
    <name type="scientific">Hydrogenibacillus schlegelii</name>
    <name type="common">Bacillus schlegelii</name>
    <dbReference type="NCBI Taxonomy" id="1484"/>
    <lineage>
        <taxon>Bacteria</taxon>
        <taxon>Bacillati</taxon>
        <taxon>Bacillota</taxon>
        <taxon>Bacilli</taxon>
        <taxon>Bacillales</taxon>
        <taxon>Bacillales Family X. Incertae Sedis</taxon>
        <taxon>Hydrogenibacillus</taxon>
    </lineage>
</organism>
<dbReference type="PANTHER" id="PTHR21058">
    <property type="entry name" value="6,7-DIMETHYL-8-RIBITYLLUMAZINE SYNTHASE DMRL SYNTHASE LUMAZINE SYNTHASE"/>
    <property type="match status" value="1"/>
</dbReference>
<comment type="pathway">
    <text evidence="1 8">Cofactor biosynthesis; riboflavin biosynthesis; riboflavin from 2-hydroxy-3-oxobutyl phosphate and 5-amino-6-(D-ribitylamino)uracil: step 1/2.</text>
</comment>
<dbReference type="EMBL" id="JXBB01000023">
    <property type="protein sequence ID" value="OAR04174.1"/>
    <property type="molecule type" value="Genomic_DNA"/>
</dbReference>
<keyword evidence="5 8" id="KW-0808">Transferase</keyword>
<comment type="caution">
    <text evidence="10">The sequence shown here is derived from an EMBL/GenBank/DDBJ whole genome shotgun (WGS) entry which is preliminary data.</text>
</comment>
<dbReference type="Gene3D" id="3.40.50.960">
    <property type="entry name" value="Lumazine/riboflavin synthase"/>
    <property type="match status" value="1"/>
</dbReference>
<dbReference type="Proteomes" id="UP000244180">
    <property type="component" value="Unassembled WGS sequence"/>
</dbReference>
<feature type="binding site" evidence="8">
    <location>
        <begin position="56"/>
        <end position="58"/>
    </location>
    <ligand>
        <name>5-amino-6-(D-ribitylamino)uracil</name>
        <dbReference type="ChEBI" id="CHEBI:15934"/>
    </ligand>
</feature>
<dbReference type="Proteomes" id="UP000243024">
    <property type="component" value="Unassembled WGS sequence"/>
</dbReference>
<dbReference type="NCBIfam" id="TIGR00114">
    <property type="entry name" value="lumazine-synth"/>
    <property type="match status" value="1"/>
</dbReference>
<dbReference type="EC" id="2.5.1.78" evidence="3 8"/>
<comment type="catalytic activity">
    <reaction evidence="6 8">
        <text>(2S)-2-hydroxy-3-oxobutyl phosphate + 5-amino-6-(D-ribitylamino)uracil = 6,7-dimethyl-8-(1-D-ribityl)lumazine + phosphate + 2 H2O + H(+)</text>
        <dbReference type="Rhea" id="RHEA:26152"/>
        <dbReference type="ChEBI" id="CHEBI:15377"/>
        <dbReference type="ChEBI" id="CHEBI:15378"/>
        <dbReference type="ChEBI" id="CHEBI:15934"/>
        <dbReference type="ChEBI" id="CHEBI:43474"/>
        <dbReference type="ChEBI" id="CHEBI:58201"/>
        <dbReference type="ChEBI" id="CHEBI:58830"/>
        <dbReference type="EC" id="2.5.1.78"/>
    </reaction>
</comment>
<dbReference type="GO" id="GO:0009349">
    <property type="term" value="C:riboflavin synthase complex"/>
    <property type="evidence" value="ECO:0007669"/>
    <property type="project" value="UniProtKB-UniRule"/>
</dbReference>
<dbReference type="EMBL" id="PEBV01000003">
    <property type="protein sequence ID" value="PTQ54518.1"/>
    <property type="molecule type" value="Genomic_DNA"/>
</dbReference>
<dbReference type="GO" id="GO:0005829">
    <property type="term" value="C:cytosol"/>
    <property type="evidence" value="ECO:0007669"/>
    <property type="project" value="TreeGrafter"/>
</dbReference>
<evidence type="ECO:0000313" key="10">
    <source>
        <dbReference type="EMBL" id="PTQ54518.1"/>
    </source>
</evidence>
<evidence type="ECO:0000256" key="6">
    <source>
        <dbReference type="ARBA" id="ARBA00048785"/>
    </source>
</evidence>
<sequence>MRTFEGDYDARELSFGIAVSRFNGLITEALLSGALDALRRHGADPDRIDVVWVPGAFELPWAIGMLARSGRYDALIALGAVVRGATAHFDYVAGGAASGIQSVIAATGVPVAFGVLTTDTLEQAFERAGTKAGNAGERAAMTAIELASLRRKLGTGQRLAPGGQNGVET</sequence>
<dbReference type="UniPathway" id="UPA00275">
    <property type="reaction ID" value="UER00404"/>
</dbReference>
<evidence type="ECO:0000256" key="3">
    <source>
        <dbReference type="ARBA" id="ARBA00012664"/>
    </source>
</evidence>
<feature type="binding site" evidence="8">
    <location>
        <position position="113"/>
    </location>
    <ligand>
        <name>5-amino-6-(D-ribitylamino)uracil</name>
        <dbReference type="ChEBI" id="CHEBI:15934"/>
    </ligand>
</feature>
<evidence type="ECO:0000313" key="12">
    <source>
        <dbReference type="Proteomes" id="UP000244180"/>
    </source>
</evidence>
<feature type="binding site" evidence="8">
    <location>
        <position position="22"/>
    </location>
    <ligand>
        <name>5-amino-6-(D-ribitylamino)uracil</name>
        <dbReference type="ChEBI" id="CHEBI:15934"/>
    </ligand>
</feature>
<gene>
    <name evidence="8 9" type="primary">ribH</name>
    <name evidence="10" type="ORF">HSCHL_0097</name>
    <name evidence="9" type="ORF">SA87_06875</name>
</gene>
<feature type="active site" description="Proton donor" evidence="8">
    <location>
        <position position="88"/>
    </location>
</feature>
<evidence type="ECO:0000256" key="4">
    <source>
        <dbReference type="ARBA" id="ARBA00022619"/>
    </source>
</evidence>
<dbReference type="HAMAP" id="MF_00178">
    <property type="entry name" value="Lumazine_synth"/>
    <property type="match status" value="1"/>
</dbReference>
<comment type="function">
    <text evidence="8">Catalyzes the formation of 6,7-dimethyl-8-ribityllumazine by condensation of 5-amino-6-(D-ribitylamino)uracil with 3,4-dihydroxy-2-butanone 4-phosphate. This is the penultimate step in the biosynthesis of riboflavin.</text>
</comment>
<dbReference type="GO" id="GO:0000906">
    <property type="term" value="F:6,7-dimethyl-8-ribityllumazine synthase activity"/>
    <property type="evidence" value="ECO:0007669"/>
    <property type="project" value="UniProtKB-UniRule"/>
</dbReference>
<dbReference type="RefSeq" id="WP_066201443.1">
    <property type="nucleotide sequence ID" value="NZ_CBCSAS010000008.1"/>
</dbReference>
<dbReference type="PANTHER" id="PTHR21058:SF0">
    <property type="entry name" value="6,7-DIMETHYL-8-RIBITYLLUMAZINE SYNTHASE"/>
    <property type="match status" value="1"/>
</dbReference>
<feature type="binding site" evidence="8">
    <location>
        <begin position="80"/>
        <end position="82"/>
    </location>
    <ligand>
        <name>5-amino-6-(D-ribitylamino)uracil</name>
        <dbReference type="ChEBI" id="CHEBI:15934"/>
    </ligand>
</feature>
<feature type="binding site" evidence="8">
    <location>
        <position position="127"/>
    </location>
    <ligand>
        <name>(2S)-2-hydroxy-3-oxobutyl phosphate</name>
        <dbReference type="ChEBI" id="CHEBI:58830"/>
    </ligand>
</feature>
<dbReference type="FunFam" id="3.40.50.960:FF:000001">
    <property type="entry name" value="6,7-dimethyl-8-ribityllumazine synthase"/>
    <property type="match status" value="1"/>
</dbReference>
<evidence type="ECO:0000313" key="9">
    <source>
        <dbReference type="EMBL" id="OAR04174.1"/>
    </source>
</evidence>
<proteinExistence type="inferred from homology"/>
<dbReference type="CDD" id="cd09209">
    <property type="entry name" value="Lumazine_synthase-I"/>
    <property type="match status" value="1"/>
</dbReference>
<name>A0A132N987_HYDSH</name>
<dbReference type="SUPFAM" id="SSF52121">
    <property type="entry name" value="Lumazine synthase"/>
    <property type="match status" value="1"/>
</dbReference>
<keyword evidence="4 8" id="KW-0686">Riboflavin biosynthesis</keyword>